<accession>A0ACC2C600</accession>
<reference evidence="2" key="1">
    <citation type="journal article" date="2024" name="Proc. Natl. Acad. Sci. U.S.A.">
        <title>Extraordinary preservation of gene collinearity over three hundred million years revealed in homosporous lycophytes.</title>
        <authorList>
            <person name="Li C."/>
            <person name="Wickell D."/>
            <person name="Kuo L.Y."/>
            <person name="Chen X."/>
            <person name="Nie B."/>
            <person name="Liao X."/>
            <person name="Peng D."/>
            <person name="Ji J."/>
            <person name="Jenkins J."/>
            <person name="Williams M."/>
            <person name="Shu S."/>
            <person name="Plott C."/>
            <person name="Barry K."/>
            <person name="Rajasekar S."/>
            <person name="Grimwood J."/>
            <person name="Han X."/>
            <person name="Sun S."/>
            <person name="Hou Z."/>
            <person name="He W."/>
            <person name="Dai G."/>
            <person name="Sun C."/>
            <person name="Schmutz J."/>
            <person name="Leebens-Mack J.H."/>
            <person name="Li F.W."/>
            <person name="Wang L."/>
        </authorList>
    </citation>
    <scope>NUCLEOTIDE SEQUENCE [LARGE SCALE GENOMIC DNA]</scope>
    <source>
        <strain evidence="2">cv. PW_Plant_1</strain>
    </source>
</reference>
<protein>
    <submittedName>
        <fullName evidence="1">Uncharacterized protein</fullName>
    </submittedName>
</protein>
<keyword evidence="2" id="KW-1185">Reference proteome</keyword>
<sequence>MMSLGSQEGEIPIAIPPNYGTSMHESAKLKLLSSSNGRSLEEIKPLEIKGNKLIKYRECQKNHAANIGAHALDGCGEFMPSGEEGTLEALKCAACNCHRNFHRREVEGDISCGCHHIGNEKRGASSPILVPHPAPLAVSSAGAIPSRIPASMIMALSTGAQADSDDQDGGYFRSPSSLRKRFRTKFSNEQKDKMLSFADKLGWKFQKHDEAEVQQFCEDTGVKRHVLKVWMHNNKHTLGKRLL</sequence>
<evidence type="ECO:0000313" key="1">
    <source>
        <dbReference type="EMBL" id="KAJ7537382.1"/>
    </source>
</evidence>
<name>A0ACC2C600_DIPCM</name>
<dbReference type="EMBL" id="CM055102">
    <property type="protein sequence ID" value="KAJ7537382.1"/>
    <property type="molecule type" value="Genomic_DNA"/>
</dbReference>
<gene>
    <name evidence="1" type="ORF">O6H91_11G003700</name>
</gene>
<evidence type="ECO:0000313" key="2">
    <source>
        <dbReference type="Proteomes" id="UP001162992"/>
    </source>
</evidence>
<comment type="caution">
    <text evidence="1">The sequence shown here is derived from an EMBL/GenBank/DDBJ whole genome shotgun (WGS) entry which is preliminary data.</text>
</comment>
<proteinExistence type="predicted"/>
<organism evidence="1 2">
    <name type="scientific">Diphasiastrum complanatum</name>
    <name type="common">Issler's clubmoss</name>
    <name type="synonym">Lycopodium complanatum</name>
    <dbReference type="NCBI Taxonomy" id="34168"/>
    <lineage>
        <taxon>Eukaryota</taxon>
        <taxon>Viridiplantae</taxon>
        <taxon>Streptophyta</taxon>
        <taxon>Embryophyta</taxon>
        <taxon>Tracheophyta</taxon>
        <taxon>Lycopodiopsida</taxon>
        <taxon>Lycopodiales</taxon>
        <taxon>Lycopodiaceae</taxon>
        <taxon>Lycopodioideae</taxon>
        <taxon>Diphasiastrum</taxon>
    </lineage>
</organism>
<dbReference type="Proteomes" id="UP001162992">
    <property type="component" value="Chromosome 11"/>
</dbReference>